<proteinExistence type="predicted"/>
<accession>A0AAD6D7N8</accession>
<evidence type="ECO:0000256" key="1">
    <source>
        <dbReference type="SAM" id="MobiDB-lite"/>
    </source>
</evidence>
<dbReference type="EMBL" id="JAQIZZ010000001">
    <property type="protein sequence ID" value="KAJ5557351.1"/>
    <property type="molecule type" value="Genomic_DNA"/>
</dbReference>
<feature type="region of interest" description="Disordered" evidence="1">
    <location>
        <begin position="342"/>
        <end position="363"/>
    </location>
</feature>
<dbReference type="Proteomes" id="UP001220324">
    <property type="component" value="Unassembled WGS sequence"/>
</dbReference>
<dbReference type="AlphaFoldDB" id="A0AAD6D7N8"/>
<evidence type="ECO:0000313" key="2">
    <source>
        <dbReference type="EMBL" id="KAJ5557351.1"/>
    </source>
</evidence>
<organism evidence="2 3">
    <name type="scientific">Penicillium frequentans</name>
    <dbReference type="NCBI Taxonomy" id="3151616"/>
    <lineage>
        <taxon>Eukaryota</taxon>
        <taxon>Fungi</taxon>
        <taxon>Dikarya</taxon>
        <taxon>Ascomycota</taxon>
        <taxon>Pezizomycotina</taxon>
        <taxon>Eurotiomycetes</taxon>
        <taxon>Eurotiomycetidae</taxon>
        <taxon>Eurotiales</taxon>
        <taxon>Aspergillaceae</taxon>
        <taxon>Penicillium</taxon>
    </lineage>
</organism>
<comment type="caution">
    <text evidence="2">The sequence shown here is derived from an EMBL/GenBank/DDBJ whole genome shotgun (WGS) entry which is preliminary data.</text>
</comment>
<reference evidence="2 3" key="1">
    <citation type="journal article" date="2023" name="IMA Fungus">
        <title>Comparative genomic study of the Penicillium genus elucidates a diverse pangenome and 15 lateral gene transfer events.</title>
        <authorList>
            <person name="Petersen C."/>
            <person name="Sorensen T."/>
            <person name="Nielsen M.R."/>
            <person name="Sondergaard T.E."/>
            <person name="Sorensen J.L."/>
            <person name="Fitzpatrick D.A."/>
            <person name="Frisvad J.C."/>
            <person name="Nielsen K.L."/>
        </authorList>
    </citation>
    <scope>NUCLEOTIDE SEQUENCE [LARGE SCALE GENOMIC DNA]</scope>
    <source>
        <strain evidence="2 3">IBT 35679</strain>
    </source>
</reference>
<sequence>MNRPCKRRRLSPKTDDQFVRQYKISFEGSEIPNTWPQYHLAMFTAIQDMKHVVYTKYVERPQSHSPQKSRIIKKADKLLAAAEYCRKFNINEQTWRLETEFPLLSQIVAEKMECEKCKLRLWLPEYHAVDMYSVEVHEKKLPLALCKCIENDQPGCKTSTHQRTFASGSDSTILPDPFVPEIGIKKPDYIIGFQSSPLLYAALQMHPDLDSSPVKDANHIKFPFLVLEAKSEVNGPGFGAVEKQTAFPIKRLVDIQKNLREMGKELAEKALVWFLAYIGDVWRVYACVPNGDGTRIIHLWHGCIQKRDDALQLCMIVDLICDWAWDILHRDIIRLLSSASETPTIPSNPSTKECDQGYAPSPSKRETIIRNASEIFFSFRHLALPESSRELAEILKSPSSGDDNVTANATKLLDLFNLKQPLLLPRSFISELERMWTCASDKYPVLHSGMLLFAHISFQSYFRPSDFHTVREISCITASRGAIRSLEQMIGSTPFDFSSLLSISLRLEDVLPLATGSGQDSIRAAARNLRLTLHRMPKSVVSQDYFLEASSVVKCEWKHDFSQGEYISSFWSNIESRSPGNPLLLTLRRYSERRSSELRTLSIANEFSYQTIREFLGGRKRDFPCGAVILKTPAQLLQPFYPQYCLAVFGGHNLDDRSALGKKLSQLIEKGRLFEGKYRKKITDQDHQILENWESRLRGDNGLST</sequence>
<name>A0AAD6D7N8_9EURO</name>
<evidence type="ECO:0000313" key="3">
    <source>
        <dbReference type="Proteomes" id="UP001220324"/>
    </source>
</evidence>
<feature type="compositionally biased region" description="Polar residues" evidence="1">
    <location>
        <begin position="342"/>
        <end position="351"/>
    </location>
</feature>
<keyword evidence="3" id="KW-1185">Reference proteome</keyword>
<gene>
    <name evidence="2" type="ORF">N7494_001266</name>
</gene>
<protein>
    <submittedName>
        <fullName evidence="2">Uncharacterized protein</fullName>
    </submittedName>
</protein>